<evidence type="ECO:0000313" key="3">
    <source>
        <dbReference type="Proteomes" id="UP001482620"/>
    </source>
</evidence>
<evidence type="ECO:0000313" key="2">
    <source>
        <dbReference type="EMBL" id="MEQ2228505.1"/>
    </source>
</evidence>
<reference evidence="2 3" key="1">
    <citation type="submission" date="2021-06" db="EMBL/GenBank/DDBJ databases">
        <authorList>
            <person name="Palmer J.M."/>
        </authorList>
    </citation>
    <scope>NUCLEOTIDE SEQUENCE [LARGE SCALE GENOMIC DNA]</scope>
    <source>
        <strain evidence="3">if_2019</strain>
        <tissue evidence="2">Muscle</tissue>
    </source>
</reference>
<name>A0ABV0T6N2_9TELE</name>
<sequence>MNTLRLPMDTLAALWGVKRGDWRGGQETQVVMLGGTLGFTWPAAVPPHCAGSSSVASPRLVVAPQRKRNETKTGEEKRSGMKQGWYSYWMDGRRVPDMFETVMRRS</sequence>
<accession>A0ABV0T6N2</accession>
<dbReference type="EMBL" id="JAHRIQ010023847">
    <property type="protein sequence ID" value="MEQ2228505.1"/>
    <property type="molecule type" value="Genomic_DNA"/>
</dbReference>
<feature type="compositionally biased region" description="Basic and acidic residues" evidence="1">
    <location>
        <begin position="67"/>
        <end position="79"/>
    </location>
</feature>
<dbReference type="Proteomes" id="UP001482620">
    <property type="component" value="Unassembled WGS sequence"/>
</dbReference>
<evidence type="ECO:0000256" key="1">
    <source>
        <dbReference type="SAM" id="MobiDB-lite"/>
    </source>
</evidence>
<protein>
    <submittedName>
        <fullName evidence="2">Uncharacterized protein</fullName>
    </submittedName>
</protein>
<organism evidence="2 3">
    <name type="scientific">Ilyodon furcidens</name>
    <name type="common">goldbreast splitfin</name>
    <dbReference type="NCBI Taxonomy" id="33524"/>
    <lineage>
        <taxon>Eukaryota</taxon>
        <taxon>Metazoa</taxon>
        <taxon>Chordata</taxon>
        <taxon>Craniata</taxon>
        <taxon>Vertebrata</taxon>
        <taxon>Euteleostomi</taxon>
        <taxon>Actinopterygii</taxon>
        <taxon>Neopterygii</taxon>
        <taxon>Teleostei</taxon>
        <taxon>Neoteleostei</taxon>
        <taxon>Acanthomorphata</taxon>
        <taxon>Ovalentaria</taxon>
        <taxon>Atherinomorphae</taxon>
        <taxon>Cyprinodontiformes</taxon>
        <taxon>Goodeidae</taxon>
        <taxon>Ilyodon</taxon>
    </lineage>
</organism>
<feature type="region of interest" description="Disordered" evidence="1">
    <location>
        <begin position="50"/>
        <end position="79"/>
    </location>
</feature>
<proteinExistence type="predicted"/>
<comment type="caution">
    <text evidence="2">The sequence shown here is derived from an EMBL/GenBank/DDBJ whole genome shotgun (WGS) entry which is preliminary data.</text>
</comment>
<keyword evidence="3" id="KW-1185">Reference proteome</keyword>
<gene>
    <name evidence="2" type="ORF">ILYODFUR_009630</name>
</gene>